<evidence type="ECO:0000256" key="2">
    <source>
        <dbReference type="SAM" id="SignalP"/>
    </source>
</evidence>
<comment type="caution">
    <text evidence="3">The sequence shown here is derived from an EMBL/GenBank/DDBJ whole genome shotgun (WGS) entry which is preliminary data.</text>
</comment>
<reference evidence="3 4" key="1">
    <citation type="submission" date="2023-02" db="EMBL/GenBank/DDBJ databases">
        <title>LHISI_Scaffold_Assembly.</title>
        <authorList>
            <person name="Stuart O.P."/>
            <person name="Cleave R."/>
            <person name="Magrath M.J.L."/>
            <person name="Mikheyev A.S."/>
        </authorList>
    </citation>
    <scope>NUCLEOTIDE SEQUENCE [LARGE SCALE GENOMIC DNA]</scope>
    <source>
        <strain evidence="3">Daus_M_001</strain>
        <tissue evidence="3">Leg muscle</tissue>
    </source>
</reference>
<feature type="chain" id="PRO_5045868674" evidence="2">
    <location>
        <begin position="20"/>
        <end position="430"/>
    </location>
</feature>
<dbReference type="Proteomes" id="UP001159363">
    <property type="component" value="Chromosome 3"/>
</dbReference>
<keyword evidence="4" id="KW-1185">Reference proteome</keyword>
<dbReference type="PROSITE" id="PS51257">
    <property type="entry name" value="PROKAR_LIPOPROTEIN"/>
    <property type="match status" value="1"/>
</dbReference>
<feature type="region of interest" description="Disordered" evidence="1">
    <location>
        <begin position="323"/>
        <end position="347"/>
    </location>
</feature>
<evidence type="ECO:0000313" key="4">
    <source>
        <dbReference type="Proteomes" id="UP001159363"/>
    </source>
</evidence>
<organism evidence="3 4">
    <name type="scientific">Dryococelus australis</name>
    <dbReference type="NCBI Taxonomy" id="614101"/>
    <lineage>
        <taxon>Eukaryota</taxon>
        <taxon>Metazoa</taxon>
        <taxon>Ecdysozoa</taxon>
        <taxon>Arthropoda</taxon>
        <taxon>Hexapoda</taxon>
        <taxon>Insecta</taxon>
        <taxon>Pterygota</taxon>
        <taxon>Neoptera</taxon>
        <taxon>Polyneoptera</taxon>
        <taxon>Phasmatodea</taxon>
        <taxon>Verophasmatodea</taxon>
        <taxon>Anareolatae</taxon>
        <taxon>Phasmatidae</taxon>
        <taxon>Eurycanthinae</taxon>
        <taxon>Dryococelus</taxon>
    </lineage>
</organism>
<evidence type="ECO:0000256" key="1">
    <source>
        <dbReference type="SAM" id="MobiDB-lite"/>
    </source>
</evidence>
<keyword evidence="2" id="KW-0732">Signal</keyword>
<dbReference type="EMBL" id="JARBHB010000003">
    <property type="protein sequence ID" value="KAJ8890570.1"/>
    <property type="molecule type" value="Genomic_DNA"/>
</dbReference>
<sequence>MRYRLAIVVAVQVAVTTTGYSCLRDDTNCQCGNWLVVAHDRYNYMISASNQTQCIGVNKLPVVLQTERDTSGHTQELLKSEFYLGASRAEETVNGLYPIITCERAAVGQVRERRGGRRQPEARSLESCLLLAAAAAGSFRYRSDRTSGVLRHHAPGAPRSPRSSHVLPCSDLVLASHSCARCSWSLFHSARFTTACKQNIYHLGYPLVDDWPIMNAVKYSVVSGVTLTSRTMAISITNTNRTGVLALVCRRWLQGGADPKGFPSPGEVCVRQYCSGADLDRGGRGVVAPARQVEPALCRRPSRRAGPGLASLTGWHFLWHDRQPLASPPAQGPRDSGRENEYSPKKHEAERRAEIFGRFLRKCVLVSPVSLSRFLTLDAQVHSPLNVEVLKADEGKLGSTEQRRNASAKEMVDPRENPLTCGIVRHDFCV</sequence>
<protein>
    <submittedName>
        <fullName evidence="3">Uncharacterized protein</fullName>
    </submittedName>
</protein>
<feature type="signal peptide" evidence="2">
    <location>
        <begin position="1"/>
        <end position="19"/>
    </location>
</feature>
<accession>A0ABQ9I1Q2</accession>
<name>A0ABQ9I1Q2_9NEOP</name>
<evidence type="ECO:0000313" key="3">
    <source>
        <dbReference type="EMBL" id="KAJ8890570.1"/>
    </source>
</evidence>
<proteinExistence type="predicted"/>
<feature type="compositionally biased region" description="Basic and acidic residues" evidence="1">
    <location>
        <begin position="335"/>
        <end position="347"/>
    </location>
</feature>
<gene>
    <name evidence="3" type="ORF">PR048_010079</name>
</gene>